<protein>
    <submittedName>
        <fullName evidence="2">Uncharacterized protein</fullName>
    </submittedName>
</protein>
<gene>
    <name evidence="1" type="ORF">M513_03819</name>
    <name evidence="2" type="ORF">M514_03819</name>
</gene>
<feature type="non-terminal residue" evidence="2">
    <location>
        <position position="1"/>
    </location>
</feature>
<evidence type="ECO:0000313" key="3">
    <source>
        <dbReference type="Proteomes" id="UP000030764"/>
    </source>
</evidence>
<dbReference type="Proteomes" id="UP000030764">
    <property type="component" value="Unassembled WGS sequence"/>
</dbReference>
<dbReference type="AlphaFoldDB" id="A0A085N7I4"/>
<keyword evidence="3" id="KW-1185">Reference proteome</keyword>
<evidence type="ECO:0000313" key="2">
    <source>
        <dbReference type="EMBL" id="KFD65430.1"/>
    </source>
</evidence>
<name>A0A085N7I4_9BILA</name>
<dbReference type="EMBL" id="KL367538">
    <property type="protein sequence ID" value="KFD65430.1"/>
    <property type="molecule type" value="Genomic_DNA"/>
</dbReference>
<organism evidence="2">
    <name type="scientific">Trichuris suis</name>
    <name type="common">pig whipworm</name>
    <dbReference type="NCBI Taxonomy" id="68888"/>
    <lineage>
        <taxon>Eukaryota</taxon>
        <taxon>Metazoa</taxon>
        <taxon>Ecdysozoa</taxon>
        <taxon>Nematoda</taxon>
        <taxon>Enoplea</taxon>
        <taxon>Dorylaimia</taxon>
        <taxon>Trichinellida</taxon>
        <taxon>Trichuridae</taxon>
        <taxon>Trichuris</taxon>
    </lineage>
</organism>
<reference evidence="2 3" key="1">
    <citation type="journal article" date="2014" name="Nat. Genet.">
        <title>Genome and transcriptome of the porcine whipworm Trichuris suis.</title>
        <authorList>
            <person name="Jex A.R."/>
            <person name="Nejsum P."/>
            <person name="Schwarz E.M."/>
            <person name="Hu L."/>
            <person name="Young N.D."/>
            <person name="Hall R.S."/>
            <person name="Korhonen P.K."/>
            <person name="Liao S."/>
            <person name="Thamsborg S."/>
            <person name="Xia J."/>
            <person name="Xu P."/>
            <person name="Wang S."/>
            <person name="Scheerlinck J.P."/>
            <person name="Hofmann A."/>
            <person name="Sternberg P.W."/>
            <person name="Wang J."/>
            <person name="Gasser R.B."/>
        </authorList>
    </citation>
    <scope>NUCLEOTIDE SEQUENCE [LARGE SCALE GENOMIC DNA]</scope>
    <source>
        <strain evidence="2">DCEP-RM93F</strain>
        <strain evidence="1">DCEP-RM93M</strain>
    </source>
</reference>
<dbReference type="EMBL" id="KL363201">
    <property type="protein sequence ID" value="KFD55178.1"/>
    <property type="molecule type" value="Genomic_DNA"/>
</dbReference>
<accession>A0A085N7I4</accession>
<sequence>QCCSPGLRLLSKGTSEEVVEAIVRAKKSACVVLRHRSFSVQQSSFILVTVYSKLNGTSDFGKLMVELKAEKKTLLTLRAIQS</sequence>
<evidence type="ECO:0000313" key="1">
    <source>
        <dbReference type="EMBL" id="KFD55178.1"/>
    </source>
</evidence>
<proteinExistence type="predicted"/>
<dbReference type="Proteomes" id="UP000030758">
    <property type="component" value="Unassembled WGS sequence"/>
</dbReference>